<gene>
    <name evidence="3" type="primary">Tmc6</name>
    <name evidence="3" type="ORF">NEOCOR_R04259</name>
</gene>
<accession>A0A7L2S0K6</accession>
<proteinExistence type="predicted"/>
<organism evidence="3 4">
    <name type="scientific">Neodrepanis coruscans</name>
    <name type="common">wattled asity</name>
    <dbReference type="NCBI Taxonomy" id="254563"/>
    <lineage>
        <taxon>Eukaryota</taxon>
        <taxon>Metazoa</taxon>
        <taxon>Chordata</taxon>
        <taxon>Craniata</taxon>
        <taxon>Vertebrata</taxon>
        <taxon>Euteleostomi</taxon>
        <taxon>Archelosauria</taxon>
        <taxon>Archosauria</taxon>
        <taxon>Dinosauria</taxon>
        <taxon>Saurischia</taxon>
        <taxon>Theropoda</taxon>
        <taxon>Coelurosauria</taxon>
        <taxon>Aves</taxon>
        <taxon>Neognathae</taxon>
        <taxon>Neoaves</taxon>
        <taxon>Telluraves</taxon>
        <taxon>Australaves</taxon>
        <taxon>Passeriformes</taxon>
        <taxon>Philepittidae</taxon>
        <taxon>Neodrepanis</taxon>
    </lineage>
</organism>
<feature type="transmembrane region" description="Helical" evidence="2">
    <location>
        <begin position="297"/>
        <end position="319"/>
    </location>
</feature>
<dbReference type="EMBL" id="VYZS01349128">
    <property type="protein sequence ID" value="NXS14386.1"/>
    <property type="molecule type" value="Genomic_DNA"/>
</dbReference>
<evidence type="ECO:0000256" key="1">
    <source>
        <dbReference type="SAM" id="MobiDB-lite"/>
    </source>
</evidence>
<dbReference type="GO" id="GO:0008381">
    <property type="term" value="F:mechanosensitive monoatomic ion channel activity"/>
    <property type="evidence" value="ECO:0007669"/>
    <property type="project" value="TreeGrafter"/>
</dbReference>
<comment type="caution">
    <text evidence="3">The sequence shown here is derived from an EMBL/GenBank/DDBJ whole genome shotgun (WGS) entry which is preliminary data.</text>
</comment>
<dbReference type="Proteomes" id="UP000560066">
    <property type="component" value="Unassembled WGS sequence"/>
</dbReference>
<evidence type="ECO:0000256" key="2">
    <source>
        <dbReference type="SAM" id="Phobius"/>
    </source>
</evidence>
<feature type="transmembrane region" description="Helical" evidence="2">
    <location>
        <begin position="427"/>
        <end position="447"/>
    </location>
</feature>
<dbReference type="OrthoDB" id="1936208at2759"/>
<feature type="non-terminal residue" evidence="3">
    <location>
        <position position="503"/>
    </location>
</feature>
<dbReference type="PANTHER" id="PTHR23302">
    <property type="entry name" value="TRANSMEMBRANE CHANNEL-RELATED"/>
    <property type="match status" value="1"/>
</dbReference>
<feature type="region of interest" description="Disordered" evidence="1">
    <location>
        <begin position="31"/>
        <end position="51"/>
    </location>
</feature>
<feature type="non-terminal residue" evidence="3">
    <location>
        <position position="1"/>
    </location>
</feature>
<protein>
    <submittedName>
        <fullName evidence="3">TMC6 protein</fullName>
    </submittedName>
</protein>
<feature type="transmembrane region" description="Helical" evidence="2">
    <location>
        <begin position="382"/>
        <end position="407"/>
    </location>
</feature>
<evidence type="ECO:0000313" key="4">
    <source>
        <dbReference type="Proteomes" id="UP000560066"/>
    </source>
</evidence>
<dbReference type="InterPro" id="IPR038900">
    <property type="entry name" value="TMC"/>
</dbReference>
<keyword evidence="2" id="KW-0812">Transmembrane</keyword>
<evidence type="ECO:0000313" key="3">
    <source>
        <dbReference type="EMBL" id="NXS14386.1"/>
    </source>
</evidence>
<keyword evidence="4" id="KW-1185">Reference proteome</keyword>
<name>A0A7L2S0K6_9PASS</name>
<sequence length="503" mass="56660">SSAPLQILASMPSRTIGRSLGAIISQHCNRTAQLRRRSRRPPLQQLSRSARPSLRQYDLEIDTTGATLKDKQRLLVKELLSLPPSQRSQMLLTLPLSLLEKRFIWWQLTMPRICIQARHDQRQDPSSRCGWSIVYITLVSQGQGFAQQPSGLQCRLWPQCSLWALSPQGCRGLWYRLLSLLRTAQPWHYALKQISGRFGSSILSYFLFLKTLLVFNFSSFLILLAFVVALQAAYPTTSASPPPFTGLELLTGAGYFTHSLLYYGYYSNITLNDPCASSPKGSTCPSTAPHLPYNMPLAYLLSVGISFLVTCILLLYSVFCSFQESVGSSTGNLALKVFCAWDFKVIQRRSVKLQRENICTQLKELLAQQRFRSRSRSLCQRLSHCIVVLLSWALALGSVLGCTLAVHHFSEHMHVVIRGSGRWQQELILLVLPLVVSLLNALMPRLYNLLAIWEKQDAPITQIYVSVFRNLILKMAILSLLCFQWLSRSVVCSTEEVSTTALG</sequence>
<reference evidence="3 4" key="1">
    <citation type="submission" date="2019-09" db="EMBL/GenBank/DDBJ databases">
        <title>Bird 10,000 Genomes (B10K) Project - Family phase.</title>
        <authorList>
            <person name="Zhang G."/>
        </authorList>
    </citation>
    <scope>NUCLEOTIDE SEQUENCE [LARGE SCALE GENOMIC DNA]</scope>
    <source>
        <strain evidence="3">B10K-DU-002-79</strain>
    </source>
</reference>
<keyword evidence="2" id="KW-1133">Transmembrane helix</keyword>
<feature type="transmembrane region" description="Helical" evidence="2">
    <location>
        <begin position="202"/>
        <end position="234"/>
    </location>
</feature>
<keyword evidence="2" id="KW-0472">Membrane</keyword>
<dbReference type="GO" id="GO:0005886">
    <property type="term" value="C:plasma membrane"/>
    <property type="evidence" value="ECO:0007669"/>
    <property type="project" value="InterPro"/>
</dbReference>
<dbReference type="AlphaFoldDB" id="A0A7L2S0K6"/>
<dbReference type="PANTHER" id="PTHR23302:SF4">
    <property type="entry name" value="TRANSMEMBRANE CHANNEL-LIKE PROTEIN 6"/>
    <property type="match status" value="1"/>
</dbReference>